<comment type="caution">
    <text evidence="2">The sequence shown here is derived from an EMBL/GenBank/DDBJ whole genome shotgun (WGS) entry which is preliminary data.</text>
</comment>
<evidence type="ECO:0000313" key="2">
    <source>
        <dbReference type="EMBL" id="KAF2100507.1"/>
    </source>
</evidence>
<gene>
    <name evidence="2" type="ORF">NA57DRAFT_54590</name>
</gene>
<dbReference type="EMBL" id="ML978124">
    <property type="protein sequence ID" value="KAF2100507.1"/>
    <property type="molecule type" value="Genomic_DNA"/>
</dbReference>
<evidence type="ECO:0000259" key="1">
    <source>
        <dbReference type="Pfam" id="PF01738"/>
    </source>
</evidence>
<name>A0A9P4IJ16_9PEZI</name>
<dbReference type="AlphaFoldDB" id="A0A9P4IJ16"/>
<dbReference type="InterPro" id="IPR002925">
    <property type="entry name" value="Dienelactn_hydro"/>
</dbReference>
<dbReference type="SUPFAM" id="SSF53474">
    <property type="entry name" value="alpha/beta-Hydrolases"/>
    <property type="match status" value="1"/>
</dbReference>
<organism evidence="2 3">
    <name type="scientific">Rhizodiscina lignyota</name>
    <dbReference type="NCBI Taxonomy" id="1504668"/>
    <lineage>
        <taxon>Eukaryota</taxon>
        <taxon>Fungi</taxon>
        <taxon>Dikarya</taxon>
        <taxon>Ascomycota</taxon>
        <taxon>Pezizomycotina</taxon>
        <taxon>Dothideomycetes</taxon>
        <taxon>Pleosporomycetidae</taxon>
        <taxon>Aulographales</taxon>
        <taxon>Rhizodiscinaceae</taxon>
        <taxon>Rhizodiscina</taxon>
    </lineage>
</organism>
<evidence type="ECO:0000313" key="3">
    <source>
        <dbReference type="Proteomes" id="UP000799772"/>
    </source>
</evidence>
<proteinExistence type="predicted"/>
<feature type="domain" description="Dienelactone hydrolase" evidence="1">
    <location>
        <begin position="33"/>
        <end position="255"/>
    </location>
</feature>
<dbReference type="PANTHER" id="PTHR47668">
    <property type="entry name" value="DIENELACTONE HYDROLASE FAMILY PROTEIN (AFU_ORTHOLOGUE AFUA_6G01940)"/>
    <property type="match status" value="1"/>
</dbReference>
<dbReference type="GO" id="GO:0016787">
    <property type="term" value="F:hydrolase activity"/>
    <property type="evidence" value="ECO:0007669"/>
    <property type="project" value="UniProtKB-KW"/>
</dbReference>
<dbReference type="PANTHER" id="PTHR47668:SF1">
    <property type="entry name" value="DIENELACTONE HYDROLASE DOMAIN-CONTAINING PROTEIN-RELATED"/>
    <property type="match status" value="1"/>
</dbReference>
<reference evidence="2" key="1">
    <citation type="journal article" date="2020" name="Stud. Mycol.">
        <title>101 Dothideomycetes genomes: a test case for predicting lifestyles and emergence of pathogens.</title>
        <authorList>
            <person name="Haridas S."/>
            <person name="Albert R."/>
            <person name="Binder M."/>
            <person name="Bloem J."/>
            <person name="Labutti K."/>
            <person name="Salamov A."/>
            <person name="Andreopoulos B."/>
            <person name="Baker S."/>
            <person name="Barry K."/>
            <person name="Bills G."/>
            <person name="Bluhm B."/>
            <person name="Cannon C."/>
            <person name="Castanera R."/>
            <person name="Culley D."/>
            <person name="Daum C."/>
            <person name="Ezra D."/>
            <person name="Gonzalez J."/>
            <person name="Henrissat B."/>
            <person name="Kuo A."/>
            <person name="Liang C."/>
            <person name="Lipzen A."/>
            <person name="Lutzoni F."/>
            <person name="Magnuson J."/>
            <person name="Mondo S."/>
            <person name="Nolan M."/>
            <person name="Ohm R."/>
            <person name="Pangilinan J."/>
            <person name="Park H.-J."/>
            <person name="Ramirez L."/>
            <person name="Alfaro M."/>
            <person name="Sun H."/>
            <person name="Tritt A."/>
            <person name="Yoshinaga Y."/>
            <person name="Zwiers L.-H."/>
            <person name="Turgeon B."/>
            <person name="Goodwin S."/>
            <person name="Spatafora J."/>
            <person name="Crous P."/>
            <person name="Grigoriev I."/>
        </authorList>
    </citation>
    <scope>NUCLEOTIDE SEQUENCE</scope>
    <source>
        <strain evidence="2">CBS 133067</strain>
    </source>
</reference>
<protein>
    <submittedName>
        <fullName evidence="2">Dienelactone hydrolase</fullName>
    </submittedName>
</protein>
<dbReference type="Gene3D" id="3.40.50.1820">
    <property type="entry name" value="alpha/beta hydrolase"/>
    <property type="match status" value="1"/>
</dbReference>
<dbReference type="OrthoDB" id="2147163at2759"/>
<accession>A0A9P4IJ16</accession>
<keyword evidence="3" id="KW-1185">Reference proteome</keyword>
<dbReference type="Proteomes" id="UP000799772">
    <property type="component" value="Unassembled WGS sequence"/>
</dbReference>
<dbReference type="Pfam" id="PF01738">
    <property type="entry name" value="DLH"/>
    <property type="match status" value="1"/>
</dbReference>
<sequence>MAAQTHSEACCTIPPAKAEYTKKGEYVDIAGIKTYVTGSTTAKTALILIYDVFGFSPQILQGADIISNTHTLHPDHTARVFMPDFLAGNLADPAWFPPDTAEKQAAMGRYFGPSGPADAQKMIGALLSVREKIGSGEFGQFEKFGVIGYCWGAKIAVLTSMADSKFNVAVQLHPSGLDSEDAPKVTIPMCMLASQDEDAAVVKAFDEALQVPKFTDTYKDAPHGWMTSRTDLSSSKMRADYEKGYATILSFLHEHL</sequence>
<keyword evidence="2" id="KW-0378">Hydrolase</keyword>
<dbReference type="InterPro" id="IPR029058">
    <property type="entry name" value="AB_hydrolase_fold"/>
</dbReference>